<dbReference type="CDD" id="cd21411">
    <property type="entry name" value="NucC"/>
    <property type="match status" value="1"/>
</dbReference>
<evidence type="ECO:0000313" key="3">
    <source>
        <dbReference type="Proteomes" id="UP000535078"/>
    </source>
</evidence>
<dbReference type="RefSeq" id="WP_167919441.1">
    <property type="nucleotide sequence ID" value="NZ_JAATIT010000001.1"/>
</dbReference>
<dbReference type="Pfam" id="PF20247">
    <property type="entry name" value="DUF6602"/>
    <property type="match status" value="1"/>
</dbReference>
<evidence type="ECO:0000259" key="1">
    <source>
        <dbReference type="Pfam" id="PF20247"/>
    </source>
</evidence>
<evidence type="ECO:0000313" key="2">
    <source>
        <dbReference type="EMBL" id="NJB88592.1"/>
    </source>
</evidence>
<keyword evidence="3" id="KW-1185">Reference proteome</keyword>
<name>A0A7X6B8B1_9SPHN</name>
<dbReference type="InterPro" id="IPR046537">
    <property type="entry name" value="DUF6602"/>
</dbReference>
<accession>A0A7X6B8B1</accession>
<gene>
    <name evidence="2" type="ORF">GGR90_000744</name>
</gene>
<dbReference type="Proteomes" id="UP000535078">
    <property type="component" value="Unassembled WGS sequence"/>
</dbReference>
<proteinExistence type="predicted"/>
<organism evidence="2 3">
    <name type="scientific">Sphingopyxis italica</name>
    <dbReference type="NCBI Taxonomy" id="1129133"/>
    <lineage>
        <taxon>Bacteria</taxon>
        <taxon>Pseudomonadati</taxon>
        <taxon>Pseudomonadota</taxon>
        <taxon>Alphaproteobacteria</taxon>
        <taxon>Sphingomonadales</taxon>
        <taxon>Sphingomonadaceae</taxon>
        <taxon>Sphingopyxis</taxon>
    </lineage>
</organism>
<dbReference type="AlphaFoldDB" id="A0A7X6B8B1"/>
<reference evidence="2 3" key="1">
    <citation type="submission" date="2020-03" db="EMBL/GenBank/DDBJ databases">
        <title>Genomic Encyclopedia of Type Strains, Phase IV (KMG-IV): sequencing the most valuable type-strain genomes for metagenomic binning, comparative biology and taxonomic classification.</title>
        <authorList>
            <person name="Goeker M."/>
        </authorList>
    </citation>
    <scope>NUCLEOTIDE SEQUENCE [LARGE SCALE GENOMIC DNA]</scope>
    <source>
        <strain evidence="2 3">DSM 25229</strain>
    </source>
</reference>
<sequence>MSNWSIQTLLSELHDDIQQQLARARKAFGHPGTKGDASEAVWLELLQTYLPERYQAASAHVVDSEGKFSQQIDIVVFDRQYSPFIFKFQGQTVIPAESVYAVFEAKQTINAEQVAYAREKVASVRALRRTSLPIPHAGGLYPPKPLQRIIGGLVTLESDWRPGLGDPLVSALAVADAQDRLDLGCVAAHGIFSCGEEGCGTLTPMGKAATAFLLELIARLQEKATVPMIDVRAYARWLDVDVLP</sequence>
<protein>
    <recommendedName>
        <fullName evidence="1">DUF6602 domain-containing protein</fullName>
    </recommendedName>
</protein>
<dbReference type="EMBL" id="JAATIT010000001">
    <property type="protein sequence ID" value="NJB88592.1"/>
    <property type="molecule type" value="Genomic_DNA"/>
</dbReference>
<comment type="caution">
    <text evidence="2">The sequence shown here is derived from an EMBL/GenBank/DDBJ whole genome shotgun (WGS) entry which is preliminary data.</text>
</comment>
<feature type="domain" description="DUF6602" evidence="1">
    <location>
        <begin position="23"/>
        <end position="127"/>
    </location>
</feature>